<evidence type="ECO:0000256" key="2">
    <source>
        <dbReference type="ARBA" id="ARBA00022980"/>
    </source>
</evidence>
<keyword evidence="3 4" id="KW-0687">Ribonucleoprotein</keyword>
<reference evidence="5 6" key="1">
    <citation type="journal article" date="2015" name="Sci. Rep.">
        <title>The genome of Leishmania panamensis: insights into genomics of the L. (Viannia) subgenus.</title>
        <authorList>
            <person name="Llanes A."/>
            <person name="Restrepo C.M."/>
            <person name="Vecchio G.D."/>
            <person name="Anguizola F.J."/>
            <person name="Lleonart R."/>
        </authorList>
    </citation>
    <scope>NUCLEOTIDE SEQUENCE [LARGE SCALE GENOMIC DNA]</scope>
    <source>
        <strain evidence="5 6">MHOM/PA/94/PSC-1</strain>
    </source>
</reference>
<dbReference type="eggNOG" id="ENOG502QUNF">
    <property type="taxonomic scope" value="Eukaryota"/>
</dbReference>
<dbReference type="SUPFAM" id="SSF54843">
    <property type="entry name" value="Ribosomal protein L22"/>
    <property type="match status" value="1"/>
</dbReference>
<dbReference type="Gene3D" id="3.90.470.10">
    <property type="entry name" value="Ribosomal protein L22/L17"/>
    <property type="match status" value="1"/>
</dbReference>
<protein>
    <submittedName>
        <fullName evidence="5">Ribosomal protein L22/L17-like protein</fullName>
    </submittedName>
</protein>
<dbReference type="GO" id="GO:0015934">
    <property type="term" value="C:large ribosomal subunit"/>
    <property type="evidence" value="ECO:0007669"/>
    <property type="project" value="InterPro"/>
</dbReference>
<dbReference type="AlphaFoldDB" id="A0A088RR52"/>
<evidence type="ECO:0000256" key="4">
    <source>
        <dbReference type="RuleBase" id="RU004005"/>
    </source>
</evidence>
<dbReference type="GO" id="GO:0003735">
    <property type="term" value="F:structural constituent of ribosome"/>
    <property type="evidence" value="ECO:0007669"/>
    <property type="project" value="InterPro"/>
</dbReference>
<proteinExistence type="inferred from homology"/>
<dbReference type="VEuPathDB" id="TriTrypDB:LPMP_220770"/>
<organism evidence="5 6">
    <name type="scientific">Leishmania panamensis</name>
    <dbReference type="NCBI Taxonomy" id="5679"/>
    <lineage>
        <taxon>Eukaryota</taxon>
        <taxon>Discoba</taxon>
        <taxon>Euglenozoa</taxon>
        <taxon>Kinetoplastea</taxon>
        <taxon>Metakinetoplastina</taxon>
        <taxon>Trypanosomatida</taxon>
        <taxon>Trypanosomatidae</taxon>
        <taxon>Leishmaniinae</taxon>
        <taxon>Leishmania</taxon>
        <taxon>Leishmania guyanensis species complex</taxon>
    </lineage>
</organism>
<dbReference type="Pfam" id="PF00237">
    <property type="entry name" value="Ribosomal_L22"/>
    <property type="match status" value="1"/>
</dbReference>
<dbReference type="RefSeq" id="XP_010699077.1">
    <property type="nucleotide sequence ID" value="XM_010700775.1"/>
</dbReference>
<gene>
    <name evidence="5" type="ORF">LPMP_220770</name>
</gene>
<dbReference type="KEGG" id="lpan:LPMP_220770"/>
<dbReference type="EMBL" id="CP009391">
    <property type="protein sequence ID" value="AIN98370.1"/>
    <property type="molecule type" value="Genomic_DNA"/>
</dbReference>
<evidence type="ECO:0000313" key="6">
    <source>
        <dbReference type="Proteomes" id="UP000063063"/>
    </source>
</evidence>
<dbReference type="PANTHER" id="PTHR13501">
    <property type="entry name" value="CHLOROPLAST 50S RIBOSOMAL PROTEIN L22-RELATED"/>
    <property type="match status" value="1"/>
</dbReference>
<keyword evidence="6" id="KW-1185">Reference proteome</keyword>
<evidence type="ECO:0000256" key="3">
    <source>
        <dbReference type="ARBA" id="ARBA00023274"/>
    </source>
</evidence>
<sequence>MPKPATRYNIGLRPAPKRQNVGSQFLATQKHYARELWYKRQYSSARPFAIQKHMGSTPRILLDRTLWRSLWITKANIPDVNRWEKVVNSQRVREDRWALVEEDGVMYQVNWKLYCERLESELQKAQDQLPQYSFMMKAVPSAWKKLDIELSVLRGLSVREAMAQCKLSPRKGHMAVFRALELAQQGAESKGLDKDRLRIAYITCMPGPTDKQVDIRSRGYYAWKTKKSSHLLLTLAEDPEMVLPDRTAIPYASLMTMKRAGLRTDPIVLDVPAITAEGI</sequence>
<dbReference type="InterPro" id="IPR047867">
    <property type="entry name" value="Ribosomal_uL22_bac/org-type"/>
</dbReference>
<dbReference type="VEuPathDB" id="TriTrypDB:LPAL13_000041500"/>
<dbReference type="PANTHER" id="PTHR13501:SF10">
    <property type="entry name" value="LARGE RIBOSOMAL SUBUNIT PROTEIN UL22M"/>
    <property type="match status" value="1"/>
</dbReference>
<name>A0A088RR52_LEIPA</name>
<dbReference type="InterPro" id="IPR036394">
    <property type="entry name" value="Ribosomal_uL22_sf"/>
</dbReference>
<evidence type="ECO:0000313" key="5">
    <source>
        <dbReference type="EMBL" id="AIN98370.1"/>
    </source>
</evidence>
<dbReference type="GeneID" id="22575123"/>
<dbReference type="Proteomes" id="UP000063063">
    <property type="component" value="Chromosome 22"/>
</dbReference>
<dbReference type="GO" id="GO:0006412">
    <property type="term" value="P:translation"/>
    <property type="evidence" value="ECO:0007669"/>
    <property type="project" value="InterPro"/>
</dbReference>
<comment type="similarity">
    <text evidence="1 4">Belongs to the universal ribosomal protein uL22 family.</text>
</comment>
<accession>A0A088RR52</accession>
<evidence type="ECO:0000256" key="1">
    <source>
        <dbReference type="ARBA" id="ARBA00009451"/>
    </source>
</evidence>
<dbReference type="OrthoDB" id="416470at2759"/>
<dbReference type="InterPro" id="IPR001063">
    <property type="entry name" value="Ribosomal_uL22"/>
</dbReference>
<keyword evidence="2 4" id="KW-0689">Ribosomal protein</keyword>
<dbReference type="FunFam" id="3.90.470.10:FF:000019">
    <property type="entry name" value="Ribosomal protein L22p/L17e"/>
    <property type="match status" value="1"/>
</dbReference>